<dbReference type="SUPFAM" id="SSF46785">
    <property type="entry name" value="Winged helix' DNA-binding domain"/>
    <property type="match status" value="1"/>
</dbReference>
<dbReference type="PANTHER" id="PTHR30346">
    <property type="entry name" value="TRANSCRIPTIONAL DUAL REGULATOR HCAR-RELATED"/>
    <property type="match status" value="1"/>
</dbReference>
<evidence type="ECO:0000256" key="2">
    <source>
        <dbReference type="ARBA" id="ARBA00023015"/>
    </source>
</evidence>
<comment type="similarity">
    <text evidence="1">Belongs to the LysR transcriptional regulatory family.</text>
</comment>
<feature type="domain" description="HTH lysR-type" evidence="5">
    <location>
        <begin position="53"/>
        <end position="111"/>
    </location>
</feature>
<keyword evidence="4" id="KW-0804">Transcription</keyword>
<evidence type="ECO:0000256" key="4">
    <source>
        <dbReference type="ARBA" id="ARBA00023163"/>
    </source>
</evidence>
<dbReference type="InterPro" id="IPR036388">
    <property type="entry name" value="WH-like_DNA-bd_sf"/>
</dbReference>
<comment type="caution">
    <text evidence="6">The sequence shown here is derived from an EMBL/GenBank/DDBJ whole genome shotgun (WGS) entry which is preliminary data.</text>
</comment>
<reference evidence="6 7" key="1">
    <citation type="submission" date="2024-10" db="EMBL/GenBank/DDBJ databases">
        <authorList>
            <person name="Deangelis K."/>
            <person name="Huntemann M."/>
            <person name="Clum A."/>
            <person name="Wang J."/>
            <person name="Palaniappan K."/>
            <person name="Ritter S."/>
            <person name="Chen I.-M."/>
            <person name="Stamatis D."/>
            <person name="Reddy T."/>
            <person name="O'Malley R."/>
            <person name="Daum C."/>
            <person name="Ng V."/>
            <person name="Ivanova N."/>
            <person name="Kyrpides N."/>
            <person name="Woyke T."/>
        </authorList>
    </citation>
    <scope>NUCLEOTIDE SEQUENCE [LARGE SCALE GENOMIC DNA]</scope>
    <source>
        <strain evidence="6 7">GAS97</strain>
    </source>
</reference>
<reference evidence="6 7" key="2">
    <citation type="submission" date="2024-11" db="EMBL/GenBank/DDBJ databases">
        <title>Using genomics to understand microbial adaptation to soil warming.</title>
        <authorList>
            <person name="Deangelis K.M. PhD."/>
        </authorList>
    </citation>
    <scope>NUCLEOTIDE SEQUENCE [LARGE SCALE GENOMIC DNA]</scope>
    <source>
        <strain evidence="6 7">GAS97</strain>
    </source>
</reference>
<evidence type="ECO:0000256" key="1">
    <source>
        <dbReference type="ARBA" id="ARBA00009437"/>
    </source>
</evidence>
<dbReference type="EMBL" id="JBIYDN010000029">
    <property type="protein sequence ID" value="MFK4446830.1"/>
    <property type="molecule type" value="Genomic_DNA"/>
</dbReference>
<dbReference type="PROSITE" id="PS50931">
    <property type="entry name" value="HTH_LYSR"/>
    <property type="match status" value="1"/>
</dbReference>
<dbReference type="InterPro" id="IPR005119">
    <property type="entry name" value="LysR_subst-bd"/>
</dbReference>
<name>A0ABW8MW56_9BURK</name>
<dbReference type="Gene3D" id="3.40.190.10">
    <property type="entry name" value="Periplasmic binding protein-like II"/>
    <property type="match status" value="2"/>
</dbReference>
<evidence type="ECO:0000259" key="5">
    <source>
        <dbReference type="PROSITE" id="PS50931"/>
    </source>
</evidence>
<dbReference type="Pfam" id="PF03466">
    <property type="entry name" value="LysR_substrate"/>
    <property type="match status" value="1"/>
</dbReference>
<accession>A0ABW8MW56</accession>
<dbReference type="PANTHER" id="PTHR30346:SF0">
    <property type="entry name" value="HCA OPERON TRANSCRIPTIONAL ACTIVATOR HCAR"/>
    <property type="match status" value="1"/>
</dbReference>
<evidence type="ECO:0000313" key="6">
    <source>
        <dbReference type="EMBL" id="MFK4446830.1"/>
    </source>
</evidence>
<evidence type="ECO:0000256" key="3">
    <source>
        <dbReference type="ARBA" id="ARBA00023125"/>
    </source>
</evidence>
<dbReference type="SUPFAM" id="SSF53850">
    <property type="entry name" value="Periplasmic binding protein-like II"/>
    <property type="match status" value="1"/>
</dbReference>
<gene>
    <name evidence="6" type="ORF">ABH943_006862</name>
</gene>
<organism evidence="6 7">
    <name type="scientific">Caballeronia udeis</name>
    <dbReference type="NCBI Taxonomy" id="1232866"/>
    <lineage>
        <taxon>Bacteria</taxon>
        <taxon>Pseudomonadati</taxon>
        <taxon>Pseudomonadota</taxon>
        <taxon>Betaproteobacteria</taxon>
        <taxon>Burkholderiales</taxon>
        <taxon>Burkholderiaceae</taxon>
        <taxon>Caballeronia</taxon>
    </lineage>
</organism>
<dbReference type="Gene3D" id="1.10.10.10">
    <property type="entry name" value="Winged helix-like DNA-binding domain superfamily/Winged helix DNA-binding domain"/>
    <property type="match status" value="1"/>
</dbReference>
<dbReference type="Proteomes" id="UP001620514">
    <property type="component" value="Unassembled WGS sequence"/>
</dbReference>
<keyword evidence="2" id="KW-0805">Transcription regulation</keyword>
<keyword evidence="7" id="KW-1185">Reference proteome</keyword>
<protein>
    <submittedName>
        <fullName evidence="6">LysR family hca operon transcriptional activator</fullName>
    </submittedName>
</protein>
<dbReference type="PRINTS" id="PR00039">
    <property type="entry name" value="HTHLYSR"/>
</dbReference>
<keyword evidence="3" id="KW-0238">DNA-binding</keyword>
<dbReference type="Pfam" id="PF00126">
    <property type="entry name" value="HTH_1"/>
    <property type="match status" value="1"/>
</dbReference>
<dbReference type="InterPro" id="IPR000847">
    <property type="entry name" value="LysR_HTH_N"/>
</dbReference>
<dbReference type="InterPro" id="IPR036390">
    <property type="entry name" value="WH_DNA-bd_sf"/>
</dbReference>
<sequence>MAALATAFKVESFQQDASKRNSGGDGRIEKDLIKRGTCLEGVIRQKRQCGEIMELRHLRYFIAVAETGSLTVAAERRLHTSQPSLSRQIRDLEEQVGVELLRRSARGVELTSAGMVFIDHARLALNQVDAAVEAARQAAQPSKQRFALGFLTGQEMTWLPRAMQILRDELPNVDVTVSSGYSPDLAEGVARGKLDLAFMRAEPDLDLAYQVVSQEPLVVMPSDHLLASRDAVSPHDLGCYPFIAMAAKAKVLRAVIDCYLEHSGIEIVPTQNVDKPAMVMSLVASTRSLTLVPSYLEKLMPWSVVSRPPAGDVPEIDLTIGYSRANTSPVLKLFLSRVDDLITRPS</sequence>
<proteinExistence type="inferred from homology"/>
<evidence type="ECO:0000313" key="7">
    <source>
        <dbReference type="Proteomes" id="UP001620514"/>
    </source>
</evidence>